<feature type="compositionally biased region" description="Low complexity" evidence="1">
    <location>
        <begin position="300"/>
        <end position="312"/>
    </location>
</feature>
<evidence type="ECO:0000313" key="3">
    <source>
        <dbReference type="Proteomes" id="UP000724874"/>
    </source>
</evidence>
<dbReference type="OrthoDB" id="2013972at2759"/>
<name>A0A9P5TJZ2_GYMJU</name>
<keyword evidence="3" id="KW-1185">Reference proteome</keyword>
<comment type="caution">
    <text evidence="2">The sequence shown here is derived from an EMBL/GenBank/DDBJ whole genome shotgun (WGS) entry which is preliminary data.</text>
</comment>
<feature type="compositionally biased region" description="Low complexity" evidence="1">
    <location>
        <begin position="273"/>
        <end position="282"/>
    </location>
</feature>
<feature type="compositionally biased region" description="Polar residues" evidence="1">
    <location>
        <begin position="248"/>
        <end position="262"/>
    </location>
</feature>
<feature type="region of interest" description="Disordered" evidence="1">
    <location>
        <begin position="750"/>
        <end position="792"/>
    </location>
</feature>
<evidence type="ECO:0000313" key="2">
    <source>
        <dbReference type="EMBL" id="KAF8884089.1"/>
    </source>
</evidence>
<feature type="compositionally biased region" description="Polar residues" evidence="1">
    <location>
        <begin position="283"/>
        <end position="297"/>
    </location>
</feature>
<feature type="compositionally biased region" description="Pro residues" evidence="1">
    <location>
        <begin position="235"/>
        <end position="246"/>
    </location>
</feature>
<feature type="region of interest" description="Disordered" evidence="1">
    <location>
        <begin position="432"/>
        <end position="488"/>
    </location>
</feature>
<sequence>MSSRAAASRKRLAGEDKRPSSSKGFFSRSKSATVAPQTVRAPFVGAPQAANHTVTHPAPYNPPLDLGAEMPHTRRNSVDTISPRKTSGPLSPTKGGPTYPSPPHQEFQAIRITPNTSHGIPPPSRQEHSVPYLEASYQPPPPIIATYQPPPPIHFTTHYPPQSVSQEQMEPLSGIESLSGFPAPPNYPPPVPSSVQFNLPSPSTSPPRSSLLLRSSQPTSRNESPIPTYTSSHIPLPPERYAPPPLQVSIQNLPQAHYQNGNPAYPSPPPSSPNRLPLSPSRVSQNSLSTDSGSSDYETGYGSRESGRSSRSVAKPKVSKKAGNLRVRQESDVGPVAPNSPRLLSANGHASSSVQRIRSIPDTASATSSNSSSSSGSSNGSSAAPPSGYVFPSGRSRAQPSKAVSKKRSGKLSGDEVVGERTRFMGILLKKKKKSKDSVDPLKGLQTTSSATGTGSKSDDLWGSPSTANDLVNERTSSTHLQPGREGVKRIKSRIGSYPLDPYNSVLLDNDRLTGELLARINPTASPSFYNYGNTPPTSVLDLGCGQGYWVVDAASPGKAMGQKVYCLGLMSKVLREISALFEGTCSFRSRRLKFGSHSSLGSVAPQLDITIPSASFTTFSIFDGQTTNPGLGSPSADSILLQGVEEEEADDDTRTVNEYSLQPVSNPSRQTIDEDSILDALAEYERFLRHRLNPPPLSNFSGDGAAYQGSDTASIHDSIAESVSPDDREEMWNIQFELQEHFGWERPSSVLEEDRPDTPTTPRLRPIRKDSTPTISTFPGTMSSPIADDSLPSPVSTFSSGTFETSSNSLPFYSKDELTHVRTFKVYEAFKLDSALFGTAI</sequence>
<evidence type="ECO:0000256" key="1">
    <source>
        <dbReference type="SAM" id="MobiDB-lite"/>
    </source>
</evidence>
<feature type="compositionally biased region" description="Polar residues" evidence="1">
    <location>
        <begin position="464"/>
        <end position="481"/>
    </location>
</feature>
<feature type="compositionally biased region" description="Low complexity" evidence="1">
    <location>
        <begin position="199"/>
        <end position="221"/>
    </location>
</feature>
<feature type="region of interest" description="Disordered" evidence="1">
    <location>
        <begin position="134"/>
        <end position="417"/>
    </location>
</feature>
<gene>
    <name evidence="2" type="ORF">CPB84DRAFT_1750517</name>
</gene>
<evidence type="ECO:0008006" key="4">
    <source>
        <dbReference type="Google" id="ProtNLM"/>
    </source>
</evidence>
<dbReference type="Proteomes" id="UP000724874">
    <property type="component" value="Unassembled WGS sequence"/>
</dbReference>
<feature type="compositionally biased region" description="Low complexity" evidence="1">
    <location>
        <begin position="441"/>
        <end position="456"/>
    </location>
</feature>
<proteinExistence type="predicted"/>
<feature type="compositionally biased region" description="Pro residues" evidence="1">
    <location>
        <begin position="182"/>
        <end position="192"/>
    </location>
</feature>
<feature type="compositionally biased region" description="Polar residues" evidence="1">
    <location>
        <begin position="78"/>
        <end position="90"/>
    </location>
</feature>
<feature type="compositionally biased region" description="Low complexity" evidence="1">
    <location>
        <begin position="21"/>
        <end position="31"/>
    </location>
</feature>
<dbReference type="EMBL" id="JADNYJ010000111">
    <property type="protein sequence ID" value="KAF8884089.1"/>
    <property type="molecule type" value="Genomic_DNA"/>
</dbReference>
<feature type="compositionally biased region" description="Polar residues" evidence="1">
    <location>
        <begin position="222"/>
        <end position="233"/>
    </location>
</feature>
<organism evidence="2 3">
    <name type="scientific">Gymnopilus junonius</name>
    <name type="common">Spectacular rustgill mushroom</name>
    <name type="synonym">Gymnopilus spectabilis subsp. junonius</name>
    <dbReference type="NCBI Taxonomy" id="109634"/>
    <lineage>
        <taxon>Eukaryota</taxon>
        <taxon>Fungi</taxon>
        <taxon>Dikarya</taxon>
        <taxon>Basidiomycota</taxon>
        <taxon>Agaricomycotina</taxon>
        <taxon>Agaricomycetes</taxon>
        <taxon>Agaricomycetidae</taxon>
        <taxon>Agaricales</taxon>
        <taxon>Agaricineae</taxon>
        <taxon>Hymenogastraceae</taxon>
        <taxon>Gymnopilus</taxon>
    </lineage>
</organism>
<protein>
    <recommendedName>
        <fullName evidence="4">Methyltransferase domain-containing protein</fullName>
    </recommendedName>
</protein>
<accession>A0A9P5TJZ2</accession>
<feature type="compositionally biased region" description="Pro residues" evidence="1">
    <location>
        <begin position="138"/>
        <end position="153"/>
    </location>
</feature>
<feature type="compositionally biased region" description="Polar residues" evidence="1">
    <location>
        <begin position="773"/>
        <end position="785"/>
    </location>
</feature>
<reference evidence="2" key="1">
    <citation type="submission" date="2020-11" db="EMBL/GenBank/DDBJ databases">
        <authorList>
            <consortium name="DOE Joint Genome Institute"/>
            <person name="Ahrendt S."/>
            <person name="Riley R."/>
            <person name="Andreopoulos W."/>
            <person name="LaButti K."/>
            <person name="Pangilinan J."/>
            <person name="Ruiz-duenas F.J."/>
            <person name="Barrasa J.M."/>
            <person name="Sanchez-Garcia M."/>
            <person name="Camarero S."/>
            <person name="Miyauchi S."/>
            <person name="Serrano A."/>
            <person name="Linde D."/>
            <person name="Babiker R."/>
            <person name="Drula E."/>
            <person name="Ayuso-Fernandez I."/>
            <person name="Pacheco R."/>
            <person name="Padilla G."/>
            <person name="Ferreira P."/>
            <person name="Barriuso J."/>
            <person name="Kellner H."/>
            <person name="Castanera R."/>
            <person name="Alfaro M."/>
            <person name="Ramirez L."/>
            <person name="Pisabarro A.G."/>
            <person name="Kuo A."/>
            <person name="Tritt A."/>
            <person name="Lipzen A."/>
            <person name="He G."/>
            <person name="Yan M."/>
            <person name="Ng V."/>
            <person name="Cullen D."/>
            <person name="Martin F."/>
            <person name="Rosso M.-N."/>
            <person name="Henrissat B."/>
            <person name="Hibbett D."/>
            <person name="Martinez A.T."/>
            <person name="Grigoriev I.V."/>
        </authorList>
    </citation>
    <scope>NUCLEOTIDE SEQUENCE</scope>
    <source>
        <strain evidence="2">AH 44721</strain>
    </source>
</reference>
<feature type="compositionally biased region" description="Low complexity" evidence="1">
    <location>
        <begin position="363"/>
        <end position="387"/>
    </location>
</feature>
<dbReference type="AlphaFoldDB" id="A0A9P5TJZ2"/>
<feature type="compositionally biased region" description="Polar residues" evidence="1">
    <location>
        <begin position="159"/>
        <end position="168"/>
    </location>
</feature>
<feature type="region of interest" description="Disordered" evidence="1">
    <location>
        <begin position="1"/>
        <end position="105"/>
    </location>
</feature>